<evidence type="ECO:0000256" key="2">
    <source>
        <dbReference type="ARBA" id="ARBA00007049"/>
    </source>
</evidence>
<evidence type="ECO:0000256" key="7">
    <source>
        <dbReference type="SAM" id="Phobius"/>
    </source>
</evidence>
<accession>A0A9W8B6D8</accession>
<proteinExistence type="inferred from homology"/>
<name>A0A9W8B6D8_9FUNG</name>
<feature type="transmembrane region" description="Helical" evidence="7">
    <location>
        <begin position="215"/>
        <end position="235"/>
    </location>
</feature>
<keyword evidence="4 7" id="KW-1133">Transmembrane helix</keyword>
<organism evidence="8 9">
    <name type="scientific">Dimargaris verticillata</name>
    <dbReference type="NCBI Taxonomy" id="2761393"/>
    <lineage>
        <taxon>Eukaryota</taxon>
        <taxon>Fungi</taxon>
        <taxon>Fungi incertae sedis</taxon>
        <taxon>Zoopagomycota</taxon>
        <taxon>Kickxellomycotina</taxon>
        <taxon>Dimargaritomycetes</taxon>
        <taxon>Dimargaritales</taxon>
        <taxon>Dimargaritaceae</taxon>
        <taxon>Dimargaris</taxon>
    </lineage>
</organism>
<keyword evidence="9" id="KW-1185">Reference proteome</keyword>
<comment type="caution">
    <text evidence="8">The sequence shown here is derived from an EMBL/GenBank/DDBJ whole genome shotgun (WGS) entry which is preliminary data.</text>
</comment>
<dbReference type="CDD" id="cd02435">
    <property type="entry name" value="CCC1"/>
    <property type="match status" value="1"/>
</dbReference>
<keyword evidence="5 7" id="KW-0472">Membrane</keyword>
<evidence type="ECO:0000256" key="6">
    <source>
        <dbReference type="SAM" id="MobiDB-lite"/>
    </source>
</evidence>
<sequence>MTSQSPVPSERTPLKRTATETSGSSDVLDSRSGTNMSAMTVHGHKEEHATGAQLIRDAIIGLSDGLTVPFALAAGLSSLNDTKLVIAAGLAELVAGAISMGLGGFLAGKSEIEHYDSERRREYQELVDVPEEEEQEIVDIFEPYGLTRSDIEPLLTRLRADPDKFVDFMMQFELQLDKPNEYQSFISGATVGLSYFIGGLVPLLPYFFLTSTQTALYASVPTTLLALFIFGVFKAKAVGETAVFKSAVQTIMIGAVAAAASFLLVRVFNN</sequence>
<feature type="region of interest" description="Disordered" evidence="6">
    <location>
        <begin position="1"/>
        <end position="33"/>
    </location>
</feature>
<keyword evidence="3 7" id="KW-0812">Transmembrane</keyword>
<feature type="transmembrane region" description="Helical" evidence="7">
    <location>
        <begin position="247"/>
        <end position="268"/>
    </location>
</feature>
<feature type="compositionally biased region" description="Polar residues" evidence="6">
    <location>
        <begin position="19"/>
        <end position="33"/>
    </location>
</feature>
<dbReference type="OrthoDB" id="73465at2759"/>
<feature type="transmembrane region" description="Helical" evidence="7">
    <location>
        <begin position="185"/>
        <end position="209"/>
    </location>
</feature>
<evidence type="ECO:0000256" key="3">
    <source>
        <dbReference type="ARBA" id="ARBA00022692"/>
    </source>
</evidence>
<evidence type="ECO:0000313" key="9">
    <source>
        <dbReference type="Proteomes" id="UP001151582"/>
    </source>
</evidence>
<dbReference type="Proteomes" id="UP001151582">
    <property type="component" value="Unassembled WGS sequence"/>
</dbReference>
<reference evidence="8" key="1">
    <citation type="submission" date="2022-07" db="EMBL/GenBank/DDBJ databases">
        <title>Phylogenomic reconstructions and comparative analyses of Kickxellomycotina fungi.</title>
        <authorList>
            <person name="Reynolds N.K."/>
            <person name="Stajich J.E."/>
            <person name="Barry K."/>
            <person name="Grigoriev I.V."/>
            <person name="Crous P."/>
            <person name="Smith M.E."/>
        </authorList>
    </citation>
    <scope>NUCLEOTIDE SEQUENCE</scope>
    <source>
        <strain evidence="8">RSA 567</strain>
    </source>
</reference>
<dbReference type="InterPro" id="IPR008217">
    <property type="entry name" value="Ccc1_fam"/>
</dbReference>
<protein>
    <submittedName>
        <fullName evidence="8">Protein ccc1</fullName>
    </submittedName>
</protein>
<dbReference type="EMBL" id="JANBQB010000369">
    <property type="protein sequence ID" value="KAJ1977173.1"/>
    <property type="molecule type" value="Genomic_DNA"/>
</dbReference>
<dbReference type="AlphaFoldDB" id="A0A9W8B6D8"/>
<gene>
    <name evidence="8" type="primary">CCC1</name>
    <name evidence="8" type="ORF">H4R34_003692</name>
</gene>
<dbReference type="GO" id="GO:0030026">
    <property type="term" value="P:intracellular manganese ion homeostasis"/>
    <property type="evidence" value="ECO:0007669"/>
    <property type="project" value="InterPro"/>
</dbReference>
<dbReference type="GO" id="GO:0012505">
    <property type="term" value="C:endomembrane system"/>
    <property type="evidence" value="ECO:0007669"/>
    <property type="project" value="UniProtKB-SubCell"/>
</dbReference>
<evidence type="ECO:0000256" key="5">
    <source>
        <dbReference type="ARBA" id="ARBA00023136"/>
    </source>
</evidence>
<feature type="transmembrane region" description="Helical" evidence="7">
    <location>
        <begin position="84"/>
        <end position="107"/>
    </location>
</feature>
<dbReference type="Pfam" id="PF01988">
    <property type="entry name" value="VIT1"/>
    <property type="match status" value="1"/>
</dbReference>
<dbReference type="GO" id="GO:0005384">
    <property type="term" value="F:manganese ion transmembrane transporter activity"/>
    <property type="evidence" value="ECO:0007669"/>
    <property type="project" value="InterPro"/>
</dbReference>
<evidence type="ECO:0000256" key="4">
    <source>
        <dbReference type="ARBA" id="ARBA00022989"/>
    </source>
</evidence>
<comment type="subcellular location">
    <subcellularLocation>
        <location evidence="1">Endomembrane system</location>
        <topology evidence="1">Multi-pass membrane protein</topology>
    </subcellularLocation>
</comment>
<dbReference type="PANTHER" id="PTHR31851">
    <property type="entry name" value="FE(2+)/MN(2+) TRANSPORTER PCL1"/>
    <property type="match status" value="1"/>
</dbReference>
<comment type="similarity">
    <text evidence="2">Belongs to the CCC1 family.</text>
</comment>
<evidence type="ECO:0000256" key="1">
    <source>
        <dbReference type="ARBA" id="ARBA00004127"/>
    </source>
</evidence>
<evidence type="ECO:0000313" key="8">
    <source>
        <dbReference type="EMBL" id="KAJ1977173.1"/>
    </source>
</evidence>